<dbReference type="InterPro" id="IPR013235">
    <property type="entry name" value="PPP_dom"/>
</dbReference>
<comment type="cofactor">
    <cofactor evidence="1">
        <name>Mn(2+)</name>
        <dbReference type="ChEBI" id="CHEBI:29035"/>
    </cofactor>
</comment>
<feature type="repeat" description="TPR" evidence="10">
    <location>
        <begin position="75"/>
        <end position="108"/>
    </location>
</feature>
<dbReference type="InterPro" id="IPR029052">
    <property type="entry name" value="Metallo-depent_PP-like"/>
</dbReference>
<dbReference type="InterPro" id="IPR006186">
    <property type="entry name" value="Ser/Thr-sp_prot-phosphatase"/>
</dbReference>
<evidence type="ECO:0000256" key="2">
    <source>
        <dbReference type="ARBA" id="ARBA00008786"/>
    </source>
</evidence>
<dbReference type="Pfam" id="PF08321">
    <property type="entry name" value="PPP5"/>
    <property type="match status" value="1"/>
</dbReference>
<name>A0A383WFN1_TETOB</name>
<dbReference type="EC" id="3.1.3.16" evidence="3"/>
<dbReference type="PIRSF" id="PIRSF033096">
    <property type="entry name" value="PPPtase_5"/>
    <property type="match status" value="1"/>
</dbReference>
<dbReference type="SMART" id="SM00028">
    <property type="entry name" value="TPR"/>
    <property type="match status" value="3"/>
</dbReference>
<organism evidence="12 13">
    <name type="scientific">Tetradesmus obliquus</name>
    <name type="common">Green alga</name>
    <name type="synonym">Acutodesmus obliquus</name>
    <dbReference type="NCBI Taxonomy" id="3088"/>
    <lineage>
        <taxon>Eukaryota</taxon>
        <taxon>Viridiplantae</taxon>
        <taxon>Chlorophyta</taxon>
        <taxon>core chlorophytes</taxon>
        <taxon>Chlorophyceae</taxon>
        <taxon>CS clade</taxon>
        <taxon>Sphaeropleales</taxon>
        <taxon>Scenedesmaceae</taxon>
        <taxon>Tetradesmus</taxon>
    </lineage>
</organism>
<keyword evidence="13" id="KW-1185">Reference proteome</keyword>
<accession>A0A383WFN1</accession>
<dbReference type="InterPro" id="IPR011990">
    <property type="entry name" value="TPR-like_helical_dom_sf"/>
</dbReference>
<evidence type="ECO:0000256" key="1">
    <source>
        <dbReference type="ARBA" id="ARBA00001936"/>
    </source>
</evidence>
<dbReference type="PANTHER" id="PTHR45668:SF5">
    <property type="entry name" value="SERINE_THREONINE-PROTEIN PHOSPHATASE 5"/>
    <property type="match status" value="1"/>
</dbReference>
<dbReference type="GO" id="GO:0004722">
    <property type="term" value="F:protein serine/threonine phosphatase activity"/>
    <property type="evidence" value="ECO:0007669"/>
    <property type="project" value="UniProtKB-EC"/>
</dbReference>
<dbReference type="EMBL" id="FNXT01001256">
    <property type="protein sequence ID" value="SZX76375.1"/>
    <property type="molecule type" value="Genomic_DNA"/>
</dbReference>
<evidence type="ECO:0000256" key="7">
    <source>
        <dbReference type="ARBA" id="ARBA00022803"/>
    </source>
</evidence>
<keyword evidence="7 10" id="KW-0802">TPR repeat</keyword>
<dbReference type="InterPro" id="IPR004843">
    <property type="entry name" value="Calcineurin-like_PHP"/>
</dbReference>
<dbReference type="InterPro" id="IPR051134">
    <property type="entry name" value="PPP_phosphatase"/>
</dbReference>
<evidence type="ECO:0000259" key="11">
    <source>
        <dbReference type="SMART" id="SM00156"/>
    </source>
</evidence>
<evidence type="ECO:0000256" key="5">
    <source>
        <dbReference type="ARBA" id="ARBA00022737"/>
    </source>
</evidence>
<dbReference type="Pfam" id="PF00149">
    <property type="entry name" value="Metallophos"/>
    <property type="match status" value="1"/>
</dbReference>
<dbReference type="SUPFAM" id="SSF48452">
    <property type="entry name" value="TPR-like"/>
    <property type="match status" value="1"/>
</dbReference>
<evidence type="ECO:0000256" key="6">
    <source>
        <dbReference type="ARBA" id="ARBA00022801"/>
    </source>
</evidence>
<evidence type="ECO:0000256" key="4">
    <source>
        <dbReference type="ARBA" id="ARBA00022723"/>
    </source>
</evidence>
<dbReference type="InterPro" id="IPR041753">
    <property type="entry name" value="PP5_C"/>
</dbReference>
<evidence type="ECO:0000256" key="10">
    <source>
        <dbReference type="PROSITE-ProRule" id="PRU00339"/>
    </source>
</evidence>
<reference evidence="12 13" key="1">
    <citation type="submission" date="2016-10" db="EMBL/GenBank/DDBJ databases">
        <authorList>
            <person name="Cai Z."/>
        </authorList>
    </citation>
    <scope>NUCLEOTIDE SEQUENCE [LARGE SCALE GENOMIC DNA]</scope>
</reference>
<comment type="similarity">
    <text evidence="2">Belongs to the PPP phosphatase family. PP-5 (PP-T) subfamily.</text>
</comment>
<dbReference type="PANTHER" id="PTHR45668">
    <property type="entry name" value="SERINE/THREONINE-PROTEIN PHOSPHATASE 5-RELATED"/>
    <property type="match status" value="1"/>
</dbReference>
<keyword evidence="5" id="KW-0677">Repeat</keyword>
<dbReference type="AlphaFoldDB" id="A0A383WFN1"/>
<dbReference type="PRINTS" id="PR00114">
    <property type="entry name" value="STPHPHTASE"/>
</dbReference>
<feature type="repeat" description="TPR" evidence="10">
    <location>
        <begin position="7"/>
        <end position="40"/>
    </location>
</feature>
<protein>
    <recommendedName>
        <fullName evidence="3">protein-serine/threonine phosphatase</fullName>
        <ecNumber evidence="3">3.1.3.16</ecNumber>
    </recommendedName>
</protein>
<dbReference type="PROSITE" id="PS50005">
    <property type="entry name" value="TPR"/>
    <property type="match status" value="2"/>
</dbReference>
<dbReference type="SUPFAM" id="SSF56300">
    <property type="entry name" value="Metallo-dependent phosphatases"/>
    <property type="match status" value="1"/>
</dbReference>
<dbReference type="Pfam" id="PF00515">
    <property type="entry name" value="TPR_1"/>
    <property type="match status" value="1"/>
</dbReference>
<keyword evidence="6" id="KW-0378">Hydrolase</keyword>
<evidence type="ECO:0000256" key="9">
    <source>
        <dbReference type="PIRSR" id="PIRSR033096-1"/>
    </source>
</evidence>
<proteinExistence type="inferred from homology"/>
<gene>
    <name evidence="12" type="ORF">BQ4739_LOCUS16763</name>
</gene>
<dbReference type="SMART" id="SM00156">
    <property type="entry name" value="PP2Ac"/>
    <property type="match status" value="1"/>
</dbReference>
<evidence type="ECO:0000313" key="13">
    <source>
        <dbReference type="Proteomes" id="UP000256970"/>
    </source>
</evidence>
<dbReference type="Proteomes" id="UP000256970">
    <property type="component" value="Unassembled WGS sequence"/>
</dbReference>
<evidence type="ECO:0000313" key="12">
    <source>
        <dbReference type="EMBL" id="SZX76375.1"/>
    </source>
</evidence>
<feature type="active site" description="Proton donor/acceptor" evidence="9">
    <location>
        <position position="289"/>
    </location>
</feature>
<dbReference type="Gene3D" id="1.25.40.10">
    <property type="entry name" value="Tetratricopeptide repeat domain"/>
    <property type="match status" value="1"/>
</dbReference>
<dbReference type="CDD" id="cd07417">
    <property type="entry name" value="MPP_PP5_C"/>
    <property type="match status" value="1"/>
</dbReference>
<evidence type="ECO:0000256" key="8">
    <source>
        <dbReference type="ARBA" id="ARBA00023211"/>
    </source>
</evidence>
<dbReference type="FunFam" id="3.60.21.10:FF:000017">
    <property type="entry name" value="Serine/threonine-protein phosphatase"/>
    <property type="match status" value="1"/>
</dbReference>
<dbReference type="Gene3D" id="3.60.21.10">
    <property type="match status" value="1"/>
</dbReference>
<dbReference type="GO" id="GO:0046872">
    <property type="term" value="F:metal ion binding"/>
    <property type="evidence" value="ECO:0007669"/>
    <property type="project" value="UniProtKB-KW"/>
</dbReference>
<feature type="domain" description="Serine/threonine specific protein phosphatases" evidence="11">
    <location>
        <begin position="189"/>
        <end position="465"/>
    </location>
</feature>
<dbReference type="STRING" id="3088.A0A383WFN1"/>
<dbReference type="InterPro" id="IPR019734">
    <property type="entry name" value="TPR_rpt"/>
</dbReference>
<sequence>MANKEEAEKLKNEANKLFTEKHYAGAVNLYTKAIDLYPENAVYFANRSFAHIKLEEYGSAVADASRAIEVDPSYAKGYYRRGDAYFMLGKFKDAIKDLKTAAKVAPKDPDLRKKLAECEKAIKRIKFEEALSTPDSEITHVSDTIDLSTMPVEDSYKGPRMQEDGAGGYTITEEFVLAMLEEFKEQRLIHRRFAFQILLQARQLLRELPSLVDIDIPADRHFTVCGDVHGQYYDLLNIWQLNGNPGPDNPYLFNGDFVDRGSFSVEVILALLAWKVLHPSCMHLTRGNHESHSMNKIYGFDGEVKHKFSGLMLDVFREVFNWLPLAFVLNRKVLVLHGGLFSKDGVSLDDLRKVERNREPPDEGLMCECLWSDPAPEQGRQASKRGVGLQFGPDITQQFLKDNGLELVVRSHEVKEEGYEVAHNGLLVTVFSAPNYCDQMGNKGAFVKFNGSDMVPHFTTFEAVPHPDVKPMAYASSFLSWGM</sequence>
<evidence type="ECO:0000256" key="3">
    <source>
        <dbReference type="ARBA" id="ARBA00013081"/>
    </source>
</evidence>
<keyword evidence="8" id="KW-0464">Manganese</keyword>
<keyword evidence="4" id="KW-0479">Metal-binding</keyword>